<keyword evidence="3" id="KW-1185">Reference proteome</keyword>
<reference evidence="2" key="1">
    <citation type="submission" date="2021-07" db="EMBL/GenBank/DDBJ databases">
        <authorList>
            <person name="Catto M.A."/>
            <person name="Jacobson A."/>
            <person name="Kennedy G."/>
            <person name="Labadie P."/>
            <person name="Hunt B.G."/>
            <person name="Srinivasan R."/>
        </authorList>
    </citation>
    <scope>NUCLEOTIDE SEQUENCE</scope>
    <source>
        <strain evidence="2">PL_HMW_Pooled</strain>
        <tissue evidence="2">Head</tissue>
    </source>
</reference>
<evidence type="ECO:0000313" key="2">
    <source>
        <dbReference type="EMBL" id="KAK3913794.1"/>
    </source>
</evidence>
<sequence>MEVVADSVPSPPRQYATTCDLRPKPALVSDPPQPERASVPNVEDEPVKTNSGASASDKPSRKGKNNKRRGPVYSSNVTNVSVNNCSSVVIGNTFTYYNGGLTDPENGRKDQKKMLSEDDQKLLDCLKNSSKTVEPDDLSIVSVCFSDIEGVEIVAKELKVENKFRLLKAVENDIQEICLKMLEYWTDLRTSQPGIGAMLNILSDALKHAHDKGGLQAIRKLHAHHYPSSKQ</sequence>
<proteinExistence type="predicted"/>
<accession>A0AAE1H3D7</accession>
<protein>
    <submittedName>
        <fullName evidence="2">T-complex protein 1 subunit gamma</fullName>
    </submittedName>
</protein>
<dbReference type="AlphaFoldDB" id="A0AAE1H3D7"/>
<gene>
    <name evidence="2" type="ORF">KUF71_023251</name>
</gene>
<dbReference type="EMBL" id="JAHWGI010000339">
    <property type="protein sequence ID" value="KAK3913794.1"/>
    <property type="molecule type" value="Genomic_DNA"/>
</dbReference>
<name>A0AAE1H3D7_9NEOP</name>
<comment type="caution">
    <text evidence="2">The sequence shown here is derived from an EMBL/GenBank/DDBJ whole genome shotgun (WGS) entry which is preliminary data.</text>
</comment>
<evidence type="ECO:0000256" key="1">
    <source>
        <dbReference type="SAM" id="MobiDB-lite"/>
    </source>
</evidence>
<dbReference type="Proteomes" id="UP001219518">
    <property type="component" value="Unassembled WGS sequence"/>
</dbReference>
<reference evidence="2" key="2">
    <citation type="journal article" date="2023" name="BMC Genomics">
        <title>Pest status, molecular evolution, and epigenetic factors derived from the genome assembly of Frankliniella fusca, a thysanopteran phytovirus vector.</title>
        <authorList>
            <person name="Catto M.A."/>
            <person name="Labadie P.E."/>
            <person name="Jacobson A.L."/>
            <person name="Kennedy G.G."/>
            <person name="Srinivasan R."/>
            <person name="Hunt B.G."/>
        </authorList>
    </citation>
    <scope>NUCLEOTIDE SEQUENCE</scope>
    <source>
        <strain evidence="2">PL_HMW_Pooled</strain>
    </source>
</reference>
<feature type="compositionally biased region" description="Basic residues" evidence="1">
    <location>
        <begin position="61"/>
        <end position="70"/>
    </location>
</feature>
<feature type="region of interest" description="Disordered" evidence="1">
    <location>
        <begin position="1"/>
        <end position="76"/>
    </location>
</feature>
<evidence type="ECO:0000313" key="3">
    <source>
        <dbReference type="Proteomes" id="UP001219518"/>
    </source>
</evidence>
<organism evidence="2 3">
    <name type="scientific">Frankliniella fusca</name>
    <dbReference type="NCBI Taxonomy" id="407009"/>
    <lineage>
        <taxon>Eukaryota</taxon>
        <taxon>Metazoa</taxon>
        <taxon>Ecdysozoa</taxon>
        <taxon>Arthropoda</taxon>
        <taxon>Hexapoda</taxon>
        <taxon>Insecta</taxon>
        <taxon>Pterygota</taxon>
        <taxon>Neoptera</taxon>
        <taxon>Paraneoptera</taxon>
        <taxon>Thysanoptera</taxon>
        <taxon>Terebrantia</taxon>
        <taxon>Thripoidea</taxon>
        <taxon>Thripidae</taxon>
        <taxon>Frankliniella</taxon>
    </lineage>
</organism>